<reference evidence="1 2" key="1">
    <citation type="journal article" date="2016" name="Mol. Biol. Evol.">
        <title>Comparative Genomics of Early-Diverging Mushroom-Forming Fungi Provides Insights into the Origins of Lignocellulose Decay Capabilities.</title>
        <authorList>
            <person name="Nagy L.G."/>
            <person name="Riley R."/>
            <person name="Tritt A."/>
            <person name="Adam C."/>
            <person name="Daum C."/>
            <person name="Floudas D."/>
            <person name="Sun H."/>
            <person name="Yadav J.S."/>
            <person name="Pangilinan J."/>
            <person name="Larsson K.H."/>
            <person name="Matsuura K."/>
            <person name="Barry K."/>
            <person name="Labutti K."/>
            <person name="Kuo R."/>
            <person name="Ohm R.A."/>
            <person name="Bhattacharya S.S."/>
            <person name="Shirouzu T."/>
            <person name="Yoshinaga Y."/>
            <person name="Martin F.M."/>
            <person name="Grigoriev I.V."/>
            <person name="Hibbett D.S."/>
        </authorList>
    </citation>
    <scope>NUCLEOTIDE SEQUENCE [LARGE SCALE GENOMIC DNA]</scope>
    <source>
        <strain evidence="1 2">HHB12733</strain>
    </source>
</reference>
<dbReference type="Gene3D" id="2.80.10.50">
    <property type="match status" value="1"/>
</dbReference>
<dbReference type="InterPro" id="IPR035992">
    <property type="entry name" value="Ricin_B-like_lectins"/>
</dbReference>
<evidence type="ECO:0008006" key="3">
    <source>
        <dbReference type="Google" id="ProtNLM"/>
    </source>
</evidence>
<name>A0A165EQM0_9BASI</name>
<dbReference type="EMBL" id="KV423997">
    <property type="protein sequence ID" value="KZT55340.1"/>
    <property type="molecule type" value="Genomic_DNA"/>
</dbReference>
<evidence type="ECO:0000313" key="1">
    <source>
        <dbReference type="EMBL" id="KZT55340.1"/>
    </source>
</evidence>
<evidence type="ECO:0000313" key="2">
    <source>
        <dbReference type="Proteomes" id="UP000076842"/>
    </source>
</evidence>
<protein>
    <recommendedName>
        <fullName evidence="3">Ricin B lectin domain-containing protein</fullName>
    </recommendedName>
</protein>
<dbReference type="Proteomes" id="UP000076842">
    <property type="component" value="Unassembled WGS sequence"/>
</dbReference>
<accession>A0A165EQM0</accession>
<dbReference type="AlphaFoldDB" id="A0A165EQM0"/>
<proteinExistence type="predicted"/>
<dbReference type="SUPFAM" id="SSF50370">
    <property type="entry name" value="Ricin B-like lectins"/>
    <property type="match status" value="1"/>
</dbReference>
<keyword evidence="2" id="KW-1185">Reference proteome</keyword>
<dbReference type="InParanoid" id="A0A165EQM0"/>
<organism evidence="1 2">
    <name type="scientific">Calocera cornea HHB12733</name>
    <dbReference type="NCBI Taxonomy" id="1353952"/>
    <lineage>
        <taxon>Eukaryota</taxon>
        <taxon>Fungi</taxon>
        <taxon>Dikarya</taxon>
        <taxon>Basidiomycota</taxon>
        <taxon>Agaricomycotina</taxon>
        <taxon>Dacrymycetes</taxon>
        <taxon>Dacrymycetales</taxon>
        <taxon>Dacrymycetaceae</taxon>
        <taxon>Calocera</taxon>
    </lineage>
</organism>
<sequence>MSLAPTAGGFPGKAIIIPNGIYNIINVASGTSLRIKGTEHIVGDARELPFNKQPEEEWILKYDTVPSSYSIQNKSNGSYLTWEQLFEPLVAGHTELFQAPKEHLSYFGLRLSKVTGAFAINPVEGPQLVELFQGSSAPGTSVRVADGDGSTKQLWSFAAVPA</sequence>
<gene>
    <name evidence="1" type="ORF">CALCODRAFT_484890</name>
</gene>